<reference evidence="1 2" key="1">
    <citation type="journal article" date="2017" name="Mol. Ecol.">
        <title>Comparative and population genomic landscape of Phellinus noxius: A hypervariable fungus causing root rot in trees.</title>
        <authorList>
            <person name="Chung C.L."/>
            <person name="Lee T.J."/>
            <person name="Akiba M."/>
            <person name="Lee H.H."/>
            <person name="Kuo T.H."/>
            <person name="Liu D."/>
            <person name="Ke H.M."/>
            <person name="Yokoi T."/>
            <person name="Roa M.B."/>
            <person name="Lu M.J."/>
            <person name="Chang Y.Y."/>
            <person name="Ann P.J."/>
            <person name="Tsai J.N."/>
            <person name="Chen C.Y."/>
            <person name="Tzean S.S."/>
            <person name="Ota Y."/>
            <person name="Hattori T."/>
            <person name="Sahashi N."/>
            <person name="Liou R.F."/>
            <person name="Kikuchi T."/>
            <person name="Tsai I.J."/>
        </authorList>
    </citation>
    <scope>NUCLEOTIDE SEQUENCE [LARGE SCALE GENOMIC DNA]</scope>
    <source>
        <strain evidence="1 2">FFPRI411160</strain>
    </source>
</reference>
<gene>
    <name evidence="1" type="ORF">PNOK_0561500</name>
</gene>
<evidence type="ECO:0000313" key="1">
    <source>
        <dbReference type="EMBL" id="PAV18772.1"/>
    </source>
</evidence>
<name>A0A286UGM1_9AGAM</name>
<dbReference type="Proteomes" id="UP000217199">
    <property type="component" value="Unassembled WGS sequence"/>
</dbReference>
<dbReference type="PANTHER" id="PTHR33559:SF1">
    <property type="entry name" value="PROTEASOME ASSEMBLY CHAPERONE 4"/>
    <property type="match status" value="1"/>
</dbReference>
<dbReference type="EMBL" id="NBII01000005">
    <property type="protein sequence ID" value="PAV18772.1"/>
    <property type="molecule type" value="Genomic_DNA"/>
</dbReference>
<keyword evidence="2" id="KW-1185">Reference proteome</keyword>
<organism evidence="1 2">
    <name type="scientific">Pyrrhoderma noxium</name>
    <dbReference type="NCBI Taxonomy" id="2282107"/>
    <lineage>
        <taxon>Eukaryota</taxon>
        <taxon>Fungi</taxon>
        <taxon>Dikarya</taxon>
        <taxon>Basidiomycota</taxon>
        <taxon>Agaricomycotina</taxon>
        <taxon>Agaricomycetes</taxon>
        <taxon>Hymenochaetales</taxon>
        <taxon>Hymenochaetaceae</taxon>
        <taxon>Pyrrhoderma</taxon>
    </lineage>
</organism>
<proteinExistence type="predicted"/>
<accession>A0A286UGM1</accession>
<sequence length="106" mass="11751">MLWIGPTDESQENAQRAPEKGNLCRDWACAMAPLPNTTSCAATSLCYSAASDFSQPMAQRLARKFKKQIFLSVDLPPTFISMGYGPQLALEVEKRLVETLKEIVAR</sequence>
<evidence type="ECO:0000313" key="2">
    <source>
        <dbReference type="Proteomes" id="UP000217199"/>
    </source>
</evidence>
<dbReference type="OrthoDB" id="368507at2759"/>
<dbReference type="InParanoid" id="A0A286UGM1"/>
<dbReference type="GO" id="GO:0043248">
    <property type="term" value="P:proteasome assembly"/>
    <property type="evidence" value="ECO:0007669"/>
    <property type="project" value="InterPro"/>
</dbReference>
<dbReference type="InterPro" id="IPR032157">
    <property type="entry name" value="PAC4"/>
</dbReference>
<dbReference type="PANTHER" id="PTHR33559">
    <property type="entry name" value="PROTEASOME ASSEMBLY CHAPERONE 4"/>
    <property type="match status" value="1"/>
</dbReference>
<comment type="caution">
    <text evidence="1">The sequence shown here is derived from an EMBL/GenBank/DDBJ whole genome shotgun (WGS) entry which is preliminary data.</text>
</comment>
<dbReference type="AlphaFoldDB" id="A0A286UGM1"/>
<dbReference type="Pfam" id="PF16093">
    <property type="entry name" value="PAC4"/>
    <property type="match status" value="1"/>
</dbReference>
<protein>
    <submittedName>
        <fullName evidence="1">Uncharacterized protein</fullName>
    </submittedName>
</protein>